<reference evidence="3" key="2">
    <citation type="submission" date="2015-01" db="EMBL/GenBank/DDBJ databases">
        <title>Evolutionary Origins and Diversification of the Mycorrhizal Mutualists.</title>
        <authorList>
            <consortium name="DOE Joint Genome Institute"/>
            <consortium name="Mycorrhizal Genomics Consortium"/>
            <person name="Kohler A."/>
            <person name="Kuo A."/>
            <person name="Nagy L.G."/>
            <person name="Floudas D."/>
            <person name="Copeland A."/>
            <person name="Barry K.W."/>
            <person name="Cichocki N."/>
            <person name="Veneault-Fourrey C."/>
            <person name="LaButti K."/>
            <person name="Lindquist E.A."/>
            <person name="Lipzen A."/>
            <person name="Lundell T."/>
            <person name="Morin E."/>
            <person name="Murat C."/>
            <person name="Riley R."/>
            <person name="Ohm R."/>
            <person name="Sun H."/>
            <person name="Tunlid A."/>
            <person name="Henrissat B."/>
            <person name="Grigoriev I.V."/>
            <person name="Hibbett D.S."/>
            <person name="Martin F."/>
        </authorList>
    </citation>
    <scope>NUCLEOTIDE SEQUENCE [LARGE SCALE GENOMIC DNA]</scope>
    <source>
        <strain evidence="3">441</strain>
    </source>
</reference>
<reference evidence="2 3" key="1">
    <citation type="submission" date="2014-04" db="EMBL/GenBank/DDBJ databases">
        <authorList>
            <consortium name="DOE Joint Genome Institute"/>
            <person name="Kuo A."/>
            <person name="Kohler A."/>
            <person name="Costa M.D."/>
            <person name="Nagy L.G."/>
            <person name="Floudas D."/>
            <person name="Copeland A."/>
            <person name="Barry K.W."/>
            <person name="Cichocki N."/>
            <person name="Veneault-Fourrey C."/>
            <person name="LaButti K."/>
            <person name="Lindquist E.A."/>
            <person name="Lipzen A."/>
            <person name="Lundell T."/>
            <person name="Morin E."/>
            <person name="Murat C."/>
            <person name="Sun H."/>
            <person name="Tunlid A."/>
            <person name="Henrissat B."/>
            <person name="Grigoriev I.V."/>
            <person name="Hibbett D.S."/>
            <person name="Martin F."/>
            <person name="Nordberg H.P."/>
            <person name="Cantor M.N."/>
            <person name="Hua S.X."/>
        </authorList>
    </citation>
    <scope>NUCLEOTIDE SEQUENCE [LARGE SCALE GENOMIC DNA]</scope>
    <source>
        <strain evidence="2 3">441</strain>
    </source>
</reference>
<evidence type="ECO:0000256" key="1">
    <source>
        <dbReference type="SAM" id="MobiDB-lite"/>
    </source>
</evidence>
<dbReference type="Proteomes" id="UP000054018">
    <property type="component" value="Unassembled WGS sequence"/>
</dbReference>
<name>A0A0C9ZZJ7_9AGAM</name>
<evidence type="ECO:0008006" key="4">
    <source>
        <dbReference type="Google" id="ProtNLM"/>
    </source>
</evidence>
<evidence type="ECO:0000313" key="3">
    <source>
        <dbReference type="Proteomes" id="UP000054018"/>
    </source>
</evidence>
<accession>A0A0C9ZZJ7</accession>
<protein>
    <recommendedName>
        <fullName evidence="4">F-box domain-containing protein</fullName>
    </recommendedName>
</protein>
<gene>
    <name evidence="2" type="ORF">PISMIDRAFT_356245</name>
</gene>
<dbReference type="HOGENOM" id="CLU_011151_0_1_1"/>
<feature type="compositionally biased region" description="Basic and acidic residues" evidence="1">
    <location>
        <begin position="326"/>
        <end position="344"/>
    </location>
</feature>
<organism evidence="2 3">
    <name type="scientific">Pisolithus microcarpus 441</name>
    <dbReference type="NCBI Taxonomy" id="765257"/>
    <lineage>
        <taxon>Eukaryota</taxon>
        <taxon>Fungi</taxon>
        <taxon>Dikarya</taxon>
        <taxon>Basidiomycota</taxon>
        <taxon>Agaricomycotina</taxon>
        <taxon>Agaricomycetes</taxon>
        <taxon>Agaricomycetidae</taxon>
        <taxon>Boletales</taxon>
        <taxon>Sclerodermatineae</taxon>
        <taxon>Pisolithaceae</taxon>
        <taxon>Pisolithus</taxon>
    </lineage>
</organism>
<sequence length="539" mass="60264">MAVLSRPSQPYLSQLHLDSCWSQYKMSSHLERIPLDVLAQIAFFSAEPTPLTSLDSIFQLLLTSRTLYRLLSIRTCPQLYADIFRVTFDLSAYLRKSGQYARTTSYLAKELRRRAGLLRRIRLRQVINEHLHSDLWGTYLMLLESDSLNEMHLHSVGVSDWILGILENCRLATDSSDQQIPALAIAVASLVLSRSSISALRPEVYNRILDSIRPFTTHMPQEPVHGDYMLPTQAALSHHIGQGPCGGIVHNGLAISPPNLSSSSIFLTFALKEAIPLQVPPHLPATRAEAMAVGNDGPTKEDFLAVTATRTPLLADSFRQSQSRESVSDLSREQRRPSRSTVHDEDFHRVARRLDLFPCALELVAYLPGLLAGTWKGSYMVAPSFRAAAHPFGIEGNDDFLCRQPIQFQLEEYLSFAPLLPVPIDSHPSTERHTLQNPSGKDGEQPSHSVQFVDGNTGIFYHYEPLRLSGVSKTGRNARHALDVVIIGETPRRFQVAWGAYKYIGRVRLSDGLISLTRRPVGFIYLSASNFIRAHAGYF</sequence>
<keyword evidence="3" id="KW-1185">Reference proteome</keyword>
<feature type="region of interest" description="Disordered" evidence="1">
    <location>
        <begin position="427"/>
        <end position="448"/>
    </location>
</feature>
<proteinExistence type="predicted"/>
<dbReference type="AlphaFoldDB" id="A0A0C9ZZJ7"/>
<feature type="region of interest" description="Disordered" evidence="1">
    <location>
        <begin position="315"/>
        <end position="344"/>
    </location>
</feature>
<dbReference type="EMBL" id="KN833710">
    <property type="protein sequence ID" value="KIK25218.1"/>
    <property type="molecule type" value="Genomic_DNA"/>
</dbReference>
<dbReference type="OrthoDB" id="3007819at2759"/>
<evidence type="ECO:0000313" key="2">
    <source>
        <dbReference type="EMBL" id="KIK25218.1"/>
    </source>
</evidence>